<protein>
    <recommendedName>
        <fullName evidence="1">Cyclic nucleotide-binding domain-containing protein</fullName>
    </recommendedName>
</protein>
<dbReference type="Proteomes" id="UP000602745">
    <property type="component" value="Unassembled WGS sequence"/>
</dbReference>
<organism evidence="2 3">
    <name type="scientific">Agaricicola taiwanensis</name>
    <dbReference type="NCBI Taxonomy" id="591372"/>
    <lineage>
        <taxon>Bacteria</taxon>
        <taxon>Pseudomonadati</taxon>
        <taxon>Pseudomonadota</taxon>
        <taxon>Alphaproteobacteria</taxon>
        <taxon>Rhodobacterales</taxon>
        <taxon>Paracoccaceae</taxon>
        <taxon>Agaricicola</taxon>
    </lineage>
</organism>
<dbReference type="EMBL" id="BMCP01000001">
    <property type="protein sequence ID" value="GGE34870.1"/>
    <property type="molecule type" value="Genomic_DNA"/>
</dbReference>
<evidence type="ECO:0000259" key="1">
    <source>
        <dbReference type="PROSITE" id="PS50042"/>
    </source>
</evidence>
<dbReference type="PROSITE" id="PS50042">
    <property type="entry name" value="CNMP_BINDING_3"/>
    <property type="match status" value="1"/>
</dbReference>
<evidence type="ECO:0000313" key="3">
    <source>
        <dbReference type="Proteomes" id="UP000602745"/>
    </source>
</evidence>
<evidence type="ECO:0000313" key="2">
    <source>
        <dbReference type="EMBL" id="GGE34870.1"/>
    </source>
</evidence>
<proteinExistence type="predicted"/>
<feature type="domain" description="Cyclic nucleotide-binding" evidence="1">
    <location>
        <begin position="11"/>
        <end position="55"/>
    </location>
</feature>
<dbReference type="Gene3D" id="2.60.120.10">
    <property type="entry name" value="Jelly Rolls"/>
    <property type="match status" value="1"/>
</dbReference>
<keyword evidence="3" id="KW-1185">Reference proteome</keyword>
<sequence length="146" mass="15951">MTPERLALIPFFAQLKASTRSAILQGGTLKDFAAGDTILARSEVTAHFIFLVEGQWTSRRFVTGTAEPLIWTESTAGTWLSGITALDTIAPADVFADKPTTMIFVPRDTLLSLVQEDPALARAILKDIHLWSERLDVHATLTAARS</sequence>
<dbReference type="InterPro" id="IPR000595">
    <property type="entry name" value="cNMP-bd_dom"/>
</dbReference>
<dbReference type="InterPro" id="IPR018490">
    <property type="entry name" value="cNMP-bd_dom_sf"/>
</dbReference>
<dbReference type="CDD" id="cd00038">
    <property type="entry name" value="CAP_ED"/>
    <property type="match status" value="1"/>
</dbReference>
<gene>
    <name evidence="2" type="ORF">GCM10007276_10460</name>
</gene>
<name>A0A8J2YDQ5_9RHOB</name>
<reference evidence="2" key="2">
    <citation type="submission" date="2020-09" db="EMBL/GenBank/DDBJ databases">
        <authorList>
            <person name="Sun Q."/>
            <person name="Sedlacek I."/>
        </authorList>
    </citation>
    <scope>NUCLEOTIDE SEQUENCE</scope>
    <source>
        <strain evidence="2">CCM 7684</strain>
    </source>
</reference>
<dbReference type="RefSeq" id="WP_188408609.1">
    <property type="nucleotide sequence ID" value="NZ_BMCP01000001.1"/>
</dbReference>
<dbReference type="SUPFAM" id="SSF51206">
    <property type="entry name" value="cAMP-binding domain-like"/>
    <property type="match status" value="1"/>
</dbReference>
<reference evidence="2" key="1">
    <citation type="journal article" date="2014" name="Int. J. Syst. Evol. Microbiol.">
        <title>Complete genome sequence of Corynebacterium casei LMG S-19264T (=DSM 44701T), isolated from a smear-ripened cheese.</title>
        <authorList>
            <consortium name="US DOE Joint Genome Institute (JGI-PGF)"/>
            <person name="Walter F."/>
            <person name="Albersmeier A."/>
            <person name="Kalinowski J."/>
            <person name="Ruckert C."/>
        </authorList>
    </citation>
    <scope>NUCLEOTIDE SEQUENCE</scope>
    <source>
        <strain evidence="2">CCM 7684</strain>
    </source>
</reference>
<accession>A0A8J2YDQ5</accession>
<dbReference type="InterPro" id="IPR014710">
    <property type="entry name" value="RmlC-like_jellyroll"/>
</dbReference>
<comment type="caution">
    <text evidence="2">The sequence shown here is derived from an EMBL/GenBank/DDBJ whole genome shotgun (WGS) entry which is preliminary data.</text>
</comment>
<dbReference type="AlphaFoldDB" id="A0A8J2YDQ5"/>